<dbReference type="SMART" id="SM00342">
    <property type="entry name" value="HTH_ARAC"/>
    <property type="match status" value="1"/>
</dbReference>
<evidence type="ECO:0000256" key="12">
    <source>
        <dbReference type="PIRSR" id="PIRSR000409-1"/>
    </source>
</evidence>
<dbReference type="eggNOG" id="COG2169">
    <property type="taxonomic scope" value="Bacteria"/>
</dbReference>
<feature type="active site" description="Nucleophile; methyl group acceptor from methylphosphotriester" evidence="12">
    <location>
        <position position="38"/>
    </location>
</feature>
<dbReference type="InterPro" id="IPR014048">
    <property type="entry name" value="MethylDNA_cys_MeTrfase_DNA-bd"/>
</dbReference>
<keyword evidence="5" id="KW-0808">Transferase</keyword>
<dbReference type="SUPFAM" id="SSF57884">
    <property type="entry name" value="Ada DNA repair protein, N-terminal domain (N-Ada 10)"/>
    <property type="match status" value="1"/>
</dbReference>
<feature type="binding site" evidence="13">
    <location>
        <position position="43"/>
    </location>
    <ligand>
        <name>DNA</name>
        <dbReference type="ChEBI" id="CHEBI:16991"/>
    </ligand>
</feature>
<evidence type="ECO:0000259" key="15">
    <source>
        <dbReference type="PROSITE" id="PS01124"/>
    </source>
</evidence>
<keyword evidence="4" id="KW-0489">Methyltransferase</keyword>
<dbReference type="SUPFAM" id="SSF46767">
    <property type="entry name" value="Methylated DNA-protein cysteine methyltransferase, C-terminal domain"/>
    <property type="match status" value="1"/>
</dbReference>
<keyword evidence="7" id="KW-0805">Transcription regulation</keyword>
<dbReference type="Gene3D" id="1.10.10.10">
    <property type="entry name" value="Winged helix-like DNA-binding domain superfamily/Winged helix DNA-binding domain"/>
    <property type="match status" value="1"/>
</dbReference>
<dbReference type="PIRSF" id="PIRSF000409">
    <property type="entry name" value="Ada"/>
    <property type="match status" value="1"/>
</dbReference>
<dbReference type="GO" id="GO:0032259">
    <property type="term" value="P:methylation"/>
    <property type="evidence" value="ECO:0007669"/>
    <property type="project" value="UniProtKB-KW"/>
</dbReference>
<organism evidence="16 17">
    <name type="scientific">Pseudescherichia vulneris NBRC 102420</name>
    <dbReference type="NCBI Taxonomy" id="1115515"/>
    <lineage>
        <taxon>Bacteria</taxon>
        <taxon>Pseudomonadati</taxon>
        <taxon>Pseudomonadota</taxon>
        <taxon>Gammaproteobacteria</taxon>
        <taxon>Enterobacterales</taxon>
        <taxon>Enterobacteriaceae</taxon>
        <taxon>Pseudescherichia</taxon>
    </lineage>
</organism>
<dbReference type="CDD" id="cd06445">
    <property type="entry name" value="ATase"/>
    <property type="match status" value="1"/>
</dbReference>
<reference evidence="16 17" key="1">
    <citation type="submission" date="2014-09" db="EMBL/GenBank/DDBJ databases">
        <title>Whole genome shotgun sequence of Escherichia vulneris NBRC 102420.</title>
        <authorList>
            <person name="Yoshida Y."/>
            <person name="Hosoyama A."/>
            <person name="Tsuchikane K."/>
            <person name="Ohji S."/>
            <person name="Ichikawa N."/>
            <person name="Kimura A."/>
            <person name="Yamazoe A."/>
            <person name="Ezaki T."/>
            <person name="Fujita N."/>
        </authorList>
    </citation>
    <scope>NUCLEOTIDE SEQUENCE [LARGE SCALE GENOMIC DNA]</scope>
    <source>
        <strain evidence="16 17">NBRC 102420</strain>
    </source>
</reference>
<dbReference type="GO" id="GO:0006281">
    <property type="term" value="P:DNA repair"/>
    <property type="evidence" value="ECO:0007669"/>
    <property type="project" value="UniProtKB-KW"/>
</dbReference>
<dbReference type="PANTHER" id="PTHR10815">
    <property type="entry name" value="METHYLATED-DNA--PROTEIN-CYSTEINE METHYLTRANSFERASE"/>
    <property type="match status" value="1"/>
</dbReference>
<keyword evidence="9" id="KW-0804">Transcription</keyword>
<dbReference type="AlphaFoldDB" id="A0A090V3T3"/>
<keyword evidence="17" id="KW-1185">Reference proteome</keyword>
<keyword evidence="10" id="KW-0234">DNA repair</keyword>
<keyword evidence="13" id="KW-0479">Metal-binding</keyword>
<dbReference type="InterPro" id="IPR009057">
    <property type="entry name" value="Homeodomain-like_sf"/>
</dbReference>
<feature type="binding site" evidence="13">
    <location>
        <position position="34"/>
    </location>
    <ligand>
        <name>DNA</name>
        <dbReference type="ChEBI" id="CHEBI:16991"/>
    </ligand>
</feature>
<dbReference type="EC" id="2.1.1.63" evidence="3"/>
<evidence type="ECO:0000256" key="2">
    <source>
        <dbReference type="ARBA" id="ARBA00008711"/>
    </source>
</evidence>
<dbReference type="PANTHER" id="PTHR10815:SF5">
    <property type="entry name" value="METHYLATED-DNA--PROTEIN-CYSTEINE METHYLTRANSFERASE"/>
    <property type="match status" value="1"/>
</dbReference>
<comment type="caution">
    <text evidence="16">The sequence shown here is derived from an EMBL/GenBank/DDBJ whole genome shotgun (WGS) entry which is preliminary data.</text>
</comment>
<dbReference type="Pfam" id="PF02870">
    <property type="entry name" value="Methyltransf_1N"/>
    <property type="match status" value="1"/>
</dbReference>
<proteinExistence type="inferred from homology"/>
<sequence length="380" mass="42381">MKITDNAQCDVWYQALLARSTEFTGVFYVGVKTTGVFCISVCRARKPKRENVEFYEDLKSTLAAGFRPCKICRPMENACTAPDFIEKALELVRDTPKERISDAELRQHNISPERVRRWFLQNHGITFQAFQRMQRVNVALQELKAGRSTTDVAFDNGYDSLSGFGYTCKKLTGSAPSSQRQVILIHRFTTPLGPMFVCATDRGICLLEFVDRRALETEFSDLQRLLNASIIAGENGHTRQAEKEIGEYFAGQRRQFSVALDTPGSEFQRGVWQGLQRISYGETTHYQAVAVDIGNPMATRAIASACGANRVAIIIPCHRVVGKDASMTGYGGGIARKTWLINHENTISKNASDVRDANKTEGYCNAGAENNSIPQRDAQR</sequence>
<evidence type="ECO:0000256" key="9">
    <source>
        <dbReference type="ARBA" id="ARBA00023163"/>
    </source>
</evidence>
<dbReference type="GO" id="GO:0043565">
    <property type="term" value="F:sequence-specific DNA binding"/>
    <property type="evidence" value="ECO:0007669"/>
    <property type="project" value="InterPro"/>
</dbReference>
<protein>
    <recommendedName>
        <fullName evidence="3">methylated-DNA--[protein]-cysteine S-methyltransferase</fullName>
        <ecNumber evidence="3">2.1.1.63</ecNumber>
    </recommendedName>
</protein>
<dbReference type="eggNOG" id="COG0350">
    <property type="taxonomic scope" value="Bacteria"/>
</dbReference>
<dbReference type="Pfam" id="PF02805">
    <property type="entry name" value="Ada_Zn_binding"/>
    <property type="match status" value="1"/>
</dbReference>
<dbReference type="FunFam" id="1.10.10.10:FF:000214">
    <property type="entry name" value="Methylated-DNA--protein-cysteine methyltransferase"/>
    <property type="match status" value="1"/>
</dbReference>
<feature type="active site" description="Nucleophile; methyl group acceptor from either O6-methylguanine or O4-methylthymine" evidence="12">
    <location>
        <position position="317"/>
    </location>
</feature>
<feature type="domain" description="HTH araC/xylS-type" evidence="15">
    <location>
        <begin position="109"/>
        <end position="182"/>
    </location>
</feature>
<evidence type="ECO:0000256" key="7">
    <source>
        <dbReference type="ARBA" id="ARBA00023015"/>
    </source>
</evidence>
<dbReference type="NCBIfam" id="TIGR00589">
    <property type="entry name" value="ogt"/>
    <property type="match status" value="1"/>
</dbReference>
<feature type="binding site" evidence="14">
    <location>
        <position position="69"/>
    </location>
    <ligand>
        <name>Zn(2+)</name>
        <dbReference type="ChEBI" id="CHEBI:29105"/>
    </ligand>
</feature>
<evidence type="ECO:0000256" key="6">
    <source>
        <dbReference type="ARBA" id="ARBA00022763"/>
    </source>
</evidence>
<evidence type="ECO:0000256" key="11">
    <source>
        <dbReference type="ARBA" id="ARBA00049348"/>
    </source>
</evidence>
<dbReference type="GO" id="GO:0003700">
    <property type="term" value="F:DNA-binding transcription factor activity"/>
    <property type="evidence" value="ECO:0007669"/>
    <property type="project" value="InterPro"/>
</dbReference>
<dbReference type="InterPro" id="IPR036217">
    <property type="entry name" value="MethylDNA_cys_MeTrfase_DNAb"/>
</dbReference>
<evidence type="ECO:0000256" key="8">
    <source>
        <dbReference type="ARBA" id="ARBA00023159"/>
    </source>
</evidence>
<feature type="binding site" evidence="13">
    <location>
        <position position="67"/>
    </location>
    <ligand>
        <name>DNA</name>
        <dbReference type="ChEBI" id="CHEBI:16991"/>
    </ligand>
</feature>
<dbReference type="InterPro" id="IPR018060">
    <property type="entry name" value="HTH_AraC"/>
</dbReference>
<comment type="catalytic activity">
    <reaction evidence="1">
        <text>a 4-O-methyl-thymidine in DNA + L-cysteinyl-[protein] = a thymidine in DNA + S-methyl-L-cysteinyl-[protein]</text>
        <dbReference type="Rhea" id="RHEA:53428"/>
        <dbReference type="Rhea" id="RHEA-COMP:10131"/>
        <dbReference type="Rhea" id="RHEA-COMP:10132"/>
        <dbReference type="Rhea" id="RHEA-COMP:13555"/>
        <dbReference type="Rhea" id="RHEA-COMP:13556"/>
        <dbReference type="ChEBI" id="CHEBI:29950"/>
        <dbReference type="ChEBI" id="CHEBI:82612"/>
        <dbReference type="ChEBI" id="CHEBI:137386"/>
        <dbReference type="ChEBI" id="CHEBI:137387"/>
        <dbReference type="EC" id="2.1.1.63"/>
    </reaction>
</comment>
<dbReference type="InterPro" id="IPR036631">
    <property type="entry name" value="MGMT_N_sf"/>
</dbReference>
<dbReference type="InterPro" id="IPR016221">
    <property type="entry name" value="Bifunct_regulatory_prot_Ada"/>
</dbReference>
<comment type="cofactor">
    <cofactor evidence="13">
        <name>Zn(2+)</name>
        <dbReference type="ChEBI" id="CHEBI:29105"/>
    </cofactor>
    <text evidence="13">Binds 1 zinc ion per subunit.</text>
</comment>
<dbReference type="InterPro" id="IPR036388">
    <property type="entry name" value="WH-like_DNA-bd_sf"/>
</dbReference>
<keyword evidence="13" id="KW-0862">Zinc</keyword>
<feature type="binding site" evidence="14">
    <location>
        <position position="38"/>
    </location>
    <ligand>
        <name>Zn(2+)</name>
        <dbReference type="ChEBI" id="CHEBI:29105"/>
    </ligand>
</feature>
<evidence type="ECO:0000313" key="17">
    <source>
        <dbReference type="Proteomes" id="UP000029462"/>
    </source>
</evidence>
<dbReference type="InterPro" id="IPR004026">
    <property type="entry name" value="Ada_DNA_repair_Zn-bd"/>
</dbReference>
<accession>A0A090V3T3</accession>
<dbReference type="EMBL" id="BBMZ01000018">
    <property type="protein sequence ID" value="GAL59461.1"/>
    <property type="molecule type" value="Genomic_DNA"/>
</dbReference>
<dbReference type="Pfam" id="PF01035">
    <property type="entry name" value="DNA_binding_1"/>
    <property type="match status" value="1"/>
</dbReference>
<dbReference type="InterPro" id="IPR008332">
    <property type="entry name" value="MethylG_MeTrfase_N"/>
</dbReference>
<dbReference type="InterPro" id="IPR035451">
    <property type="entry name" value="Ada-like_dom_sf"/>
</dbReference>
<dbReference type="Gene3D" id="1.10.10.60">
    <property type="entry name" value="Homeodomain-like"/>
    <property type="match status" value="1"/>
</dbReference>
<name>A0A090V3T3_PSEVU</name>
<dbReference type="PROSITE" id="PS00374">
    <property type="entry name" value="MGMT"/>
    <property type="match status" value="1"/>
</dbReference>
<dbReference type="Proteomes" id="UP000029462">
    <property type="component" value="Unassembled WGS sequence"/>
</dbReference>
<gene>
    <name evidence="16" type="primary">ada</name>
    <name evidence="16" type="ORF">EV102420_18_00390</name>
</gene>
<evidence type="ECO:0000256" key="10">
    <source>
        <dbReference type="ARBA" id="ARBA00023204"/>
    </source>
</evidence>
<comment type="similarity">
    <text evidence="2">Belongs to the MGMT family.</text>
</comment>
<dbReference type="OrthoDB" id="9802228at2"/>
<feature type="binding site" evidence="13">
    <location>
        <position position="45"/>
    </location>
    <ligand>
        <name>DNA</name>
        <dbReference type="ChEBI" id="CHEBI:16991"/>
    </ligand>
</feature>
<evidence type="ECO:0000256" key="14">
    <source>
        <dbReference type="PIRSR" id="PIRSR000409-3"/>
    </source>
</evidence>
<dbReference type="GO" id="GO:0003908">
    <property type="term" value="F:methylated-DNA-[protein]-cysteine S-methyltransferase activity"/>
    <property type="evidence" value="ECO:0007669"/>
    <property type="project" value="UniProtKB-EC"/>
</dbReference>
<evidence type="ECO:0000256" key="4">
    <source>
        <dbReference type="ARBA" id="ARBA00022603"/>
    </source>
</evidence>
<dbReference type="Pfam" id="PF12833">
    <property type="entry name" value="HTH_18"/>
    <property type="match status" value="1"/>
</dbReference>
<dbReference type="Gene3D" id="3.30.160.70">
    <property type="entry name" value="Methylated DNA-protein cysteine methyltransferase domain"/>
    <property type="match status" value="1"/>
</dbReference>
<evidence type="ECO:0000256" key="13">
    <source>
        <dbReference type="PIRSR" id="PIRSR000409-2"/>
    </source>
</evidence>
<comment type="catalytic activity">
    <reaction evidence="11">
        <text>a 6-O-methyl-2'-deoxyguanosine in DNA + L-cysteinyl-[protein] = S-methyl-L-cysteinyl-[protein] + a 2'-deoxyguanosine in DNA</text>
        <dbReference type="Rhea" id="RHEA:24000"/>
        <dbReference type="Rhea" id="RHEA-COMP:10131"/>
        <dbReference type="Rhea" id="RHEA-COMP:10132"/>
        <dbReference type="Rhea" id="RHEA-COMP:11367"/>
        <dbReference type="Rhea" id="RHEA-COMP:11368"/>
        <dbReference type="ChEBI" id="CHEBI:29950"/>
        <dbReference type="ChEBI" id="CHEBI:82612"/>
        <dbReference type="ChEBI" id="CHEBI:85445"/>
        <dbReference type="ChEBI" id="CHEBI:85448"/>
        <dbReference type="EC" id="2.1.1.63"/>
    </reaction>
</comment>
<dbReference type="STRING" id="1115515.EV102420_18_00390"/>
<keyword evidence="6" id="KW-0227">DNA damage</keyword>
<feature type="binding site" evidence="14">
    <location>
        <position position="72"/>
    </location>
    <ligand>
        <name>Zn(2+)</name>
        <dbReference type="ChEBI" id="CHEBI:29105"/>
    </ligand>
</feature>
<dbReference type="SUPFAM" id="SSF53155">
    <property type="entry name" value="Methylated DNA-protein cysteine methyltransferase domain"/>
    <property type="match status" value="1"/>
</dbReference>
<evidence type="ECO:0000256" key="3">
    <source>
        <dbReference type="ARBA" id="ARBA00011918"/>
    </source>
</evidence>
<dbReference type="SUPFAM" id="SSF46689">
    <property type="entry name" value="Homeodomain-like"/>
    <property type="match status" value="1"/>
</dbReference>
<feature type="binding site" evidence="14">
    <location>
        <position position="42"/>
    </location>
    <ligand>
        <name>Zn(2+)</name>
        <dbReference type="ChEBI" id="CHEBI:29105"/>
    </ligand>
</feature>
<dbReference type="Gene3D" id="3.40.10.10">
    <property type="entry name" value="DNA Methylphosphotriester Repair Domain"/>
    <property type="match status" value="1"/>
</dbReference>
<evidence type="ECO:0000256" key="5">
    <source>
        <dbReference type="ARBA" id="ARBA00022679"/>
    </source>
</evidence>
<dbReference type="GO" id="GO:0008270">
    <property type="term" value="F:zinc ion binding"/>
    <property type="evidence" value="ECO:0007669"/>
    <property type="project" value="InterPro"/>
</dbReference>
<dbReference type="InterPro" id="IPR001497">
    <property type="entry name" value="MethylDNA_cys_MeTrfase_AS"/>
</dbReference>
<evidence type="ECO:0000256" key="1">
    <source>
        <dbReference type="ARBA" id="ARBA00001286"/>
    </source>
</evidence>
<evidence type="ECO:0000313" key="16">
    <source>
        <dbReference type="EMBL" id="GAL59461.1"/>
    </source>
</evidence>
<dbReference type="PROSITE" id="PS01124">
    <property type="entry name" value="HTH_ARAC_FAMILY_2"/>
    <property type="match status" value="1"/>
</dbReference>
<keyword evidence="8" id="KW-0010">Activator</keyword>